<comment type="subcellular location">
    <subcellularLocation>
        <location evidence="1 10">Cytoplasm</location>
    </subcellularLocation>
</comment>
<dbReference type="NCBIfam" id="TIGR00467">
    <property type="entry name" value="lysS_arch"/>
    <property type="match status" value="1"/>
</dbReference>
<dbReference type="GO" id="GO:0005524">
    <property type="term" value="F:ATP binding"/>
    <property type="evidence" value="ECO:0007669"/>
    <property type="project" value="UniProtKB-UniRule"/>
</dbReference>
<evidence type="ECO:0000256" key="8">
    <source>
        <dbReference type="ARBA" id="ARBA00023146"/>
    </source>
</evidence>
<dbReference type="Pfam" id="PF01921">
    <property type="entry name" value="tRNA-synt_1f"/>
    <property type="match status" value="1"/>
</dbReference>
<dbReference type="GO" id="GO:0005737">
    <property type="term" value="C:cytoplasm"/>
    <property type="evidence" value="ECO:0007669"/>
    <property type="project" value="UniProtKB-SubCell"/>
</dbReference>
<protein>
    <recommendedName>
        <fullName evidence="10">Lysine--tRNA ligase</fullName>
        <ecNumber evidence="10">6.1.1.6</ecNumber>
    </recommendedName>
    <alternativeName>
        <fullName evidence="10">Lysyl-tRNA synthetase</fullName>
        <shortName evidence="10">LysRS</shortName>
    </alternativeName>
</protein>
<comment type="caution">
    <text evidence="11">The sequence shown here is derived from an EMBL/GenBank/DDBJ whole genome shotgun (WGS) entry which is preliminary data.</text>
</comment>
<dbReference type="SUPFAM" id="SSF52374">
    <property type="entry name" value="Nucleotidylyl transferase"/>
    <property type="match status" value="1"/>
</dbReference>
<feature type="short sequence motif" description="'KMSKS' region" evidence="10">
    <location>
        <begin position="289"/>
        <end position="293"/>
    </location>
</feature>
<dbReference type="PROSITE" id="PS00178">
    <property type="entry name" value="AA_TRNA_LIGASE_I"/>
    <property type="match status" value="1"/>
</dbReference>
<keyword evidence="7 10" id="KW-0648">Protein biosynthesis</keyword>
<keyword evidence="4 10" id="KW-0436">Ligase</keyword>
<gene>
    <name evidence="10" type="primary">lysS</name>
    <name evidence="11" type="ORF">FHG71_17085</name>
</gene>
<dbReference type="EC" id="6.1.1.6" evidence="10"/>
<dbReference type="GO" id="GO:0006430">
    <property type="term" value="P:lysyl-tRNA aminoacylation"/>
    <property type="evidence" value="ECO:0007669"/>
    <property type="project" value="UniProtKB-UniRule"/>
</dbReference>
<evidence type="ECO:0000256" key="4">
    <source>
        <dbReference type="ARBA" id="ARBA00022598"/>
    </source>
</evidence>
<keyword evidence="3 10" id="KW-0963">Cytoplasm</keyword>
<keyword evidence="12" id="KW-1185">Reference proteome</keyword>
<dbReference type="InterPro" id="IPR002904">
    <property type="entry name" value="Lys-tRNA-ligase"/>
</dbReference>
<proteinExistence type="inferred from homology"/>
<dbReference type="Proteomes" id="UP000305709">
    <property type="component" value="Unassembled WGS sequence"/>
</dbReference>
<dbReference type="EMBL" id="VDFV01000035">
    <property type="protein sequence ID" value="TNC65981.1"/>
    <property type="molecule type" value="Genomic_DNA"/>
</dbReference>
<evidence type="ECO:0000256" key="6">
    <source>
        <dbReference type="ARBA" id="ARBA00022840"/>
    </source>
</evidence>
<organism evidence="11 12">
    <name type="scientific">Rubellimicrobium roseum</name>
    <dbReference type="NCBI Taxonomy" id="687525"/>
    <lineage>
        <taxon>Bacteria</taxon>
        <taxon>Pseudomonadati</taxon>
        <taxon>Pseudomonadota</taxon>
        <taxon>Alphaproteobacteria</taxon>
        <taxon>Rhodobacterales</taxon>
        <taxon>Roseobacteraceae</taxon>
        <taxon>Rubellimicrobium</taxon>
    </lineage>
</organism>
<keyword evidence="8 10" id="KW-0030">Aminoacyl-tRNA synthetase</keyword>
<dbReference type="SUPFAM" id="SSF48163">
    <property type="entry name" value="An anticodon-binding domain of class I aminoacyl-tRNA synthetases"/>
    <property type="match status" value="1"/>
</dbReference>
<dbReference type="GO" id="GO:0000049">
    <property type="term" value="F:tRNA binding"/>
    <property type="evidence" value="ECO:0007669"/>
    <property type="project" value="InterPro"/>
</dbReference>
<keyword evidence="5 10" id="KW-0547">Nucleotide-binding</keyword>
<dbReference type="Gene3D" id="3.40.50.620">
    <property type="entry name" value="HUPs"/>
    <property type="match status" value="2"/>
</dbReference>
<dbReference type="InterPro" id="IPR008925">
    <property type="entry name" value="aa_tRNA-synth_I_cd-bd_sf"/>
</dbReference>
<evidence type="ECO:0000256" key="2">
    <source>
        <dbReference type="ARBA" id="ARBA00005594"/>
    </source>
</evidence>
<comment type="similarity">
    <text evidence="2 10">Belongs to the class-I aminoacyl-tRNA synthetase family.</text>
</comment>
<evidence type="ECO:0000256" key="1">
    <source>
        <dbReference type="ARBA" id="ARBA00004496"/>
    </source>
</evidence>
<feature type="short sequence motif" description="'HIGH' region" evidence="10">
    <location>
        <begin position="43"/>
        <end position="51"/>
    </location>
</feature>
<evidence type="ECO:0000256" key="3">
    <source>
        <dbReference type="ARBA" id="ARBA00022490"/>
    </source>
</evidence>
<dbReference type="OrthoDB" id="9803151at2"/>
<evidence type="ECO:0000313" key="11">
    <source>
        <dbReference type="EMBL" id="TNC65981.1"/>
    </source>
</evidence>
<evidence type="ECO:0000256" key="7">
    <source>
        <dbReference type="ARBA" id="ARBA00022917"/>
    </source>
</evidence>
<sequence length="523" mass="58811">MASLRDAAMTSKAWPFEEARALLKRVEKGPAKDHVLFETGYGPSGLPHIGTFGEVLRTTMIRRAFEVISDRPTRLVVFSDDLDGMRKVPDNVPNAEMLRLHLQQPLTTVPDPFGTHESFGHHNNAMLRRFLDTFGFQYEFVSATDFYRSGQFDDTLRLAAERYDAIMAIMLKSLREERQQTYSCFLPIHPETGRVLYVPLKEVNAQDGTITFDDGSGREWTLPVTGGHVKLQWKPDFGARWAALGVDFEMYGKDHSTNTPIYDGICEVLGGRAPNHMVYELFLDEEGGKISKSKGNGLTIDEWLDYAATESLSYFMFQKPKTAKRLHWDVIPKNVDEYHQSLRGYPTQTPEQQLSNAVWHIHGGQPPASDMVVPFAMLLNLASVAGAEDRAALWKYLRRYAPEASPETHPGLDAAAGYAVRYFQNHVKPTRQFRAPTDRERAAMEDLAARLRAHAGEQDPEALQTVVYAVGNEHGFQPLRDWFKALYEVLLGAAEGPRFGGFVALYGVDETVRLIEERLAAAG</sequence>
<dbReference type="RefSeq" id="WP_139082910.1">
    <property type="nucleotide sequence ID" value="NZ_VDFV01000035.1"/>
</dbReference>
<dbReference type="GO" id="GO:0004824">
    <property type="term" value="F:lysine-tRNA ligase activity"/>
    <property type="evidence" value="ECO:0007669"/>
    <property type="project" value="UniProtKB-UniRule"/>
</dbReference>
<dbReference type="InterPro" id="IPR001412">
    <property type="entry name" value="aa-tRNA-synth_I_CS"/>
</dbReference>
<dbReference type="AlphaFoldDB" id="A0A5C4N689"/>
<name>A0A5C4N689_9RHOB</name>
<keyword evidence="6 10" id="KW-0067">ATP-binding</keyword>
<dbReference type="Gene3D" id="1.10.10.350">
    <property type="match status" value="1"/>
</dbReference>
<evidence type="ECO:0000256" key="9">
    <source>
        <dbReference type="ARBA" id="ARBA00048573"/>
    </source>
</evidence>
<dbReference type="PANTHER" id="PTHR37940">
    <property type="entry name" value="LYSINE--TRNA LIGASE"/>
    <property type="match status" value="1"/>
</dbReference>
<dbReference type="InterPro" id="IPR014729">
    <property type="entry name" value="Rossmann-like_a/b/a_fold"/>
</dbReference>
<reference evidence="11 12" key="1">
    <citation type="submission" date="2019-06" db="EMBL/GenBank/DDBJ databases">
        <authorList>
            <person name="Jiang L."/>
        </authorList>
    </citation>
    <scope>NUCLEOTIDE SEQUENCE [LARGE SCALE GENOMIC DNA]</scope>
    <source>
        <strain evidence="11 12">YIM 48858</strain>
    </source>
</reference>
<comment type="catalytic activity">
    <reaction evidence="9 10">
        <text>tRNA(Lys) + L-lysine + ATP = L-lysyl-tRNA(Lys) + AMP + diphosphate</text>
        <dbReference type="Rhea" id="RHEA:20792"/>
        <dbReference type="Rhea" id="RHEA-COMP:9696"/>
        <dbReference type="Rhea" id="RHEA-COMP:9697"/>
        <dbReference type="ChEBI" id="CHEBI:30616"/>
        <dbReference type="ChEBI" id="CHEBI:32551"/>
        <dbReference type="ChEBI" id="CHEBI:33019"/>
        <dbReference type="ChEBI" id="CHEBI:78442"/>
        <dbReference type="ChEBI" id="CHEBI:78529"/>
        <dbReference type="ChEBI" id="CHEBI:456215"/>
        <dbReference type="EC" id="6.1.1.6"/>
    </reaction>
</comment>
<dbReference type="PANTHER" id="PTHR37940:SF1">
    <property type="entry name" value="LYSINE--TRNA LIGASE"/>
    <property type="match status" value="1"/>
</dbReference>
<dbReference type="InterPro" id="IPR020751">
    <property type="entry name" value="aa-tRNA-synth_I_codon-bd_sub2"/>
</dbReference>
<accession>A0A5C4N689</accession>
<evidence type="ECO:0000256" key="5">
    <source>
        <dbReference type="ARBA" id="ARBA00022741"/>
    </source>
</evidence>
<evidence type="ECO:0000313" key="12">
    <source>
        <dbReference type="Proteomes" id="UP000305709"/>
    </source>
</evidence>
<evidence type="ECO:0000256" key="10">
    <source>
        <dbReference type="HAMAP-Rule" id="MF_00177"/>
    </source>
</evidence>
<feature type="binding site" evidence="10">
    <location>
        <position position="292"/>
    </location>
    <ligand>
        <name>ATP</name>
        <dbReference type="ChEBI" id="CHEBI:30616"/>
    </ligand>
</feature>
<dbReference type="NCBIfam" id="NF001968">
    <property type="entry name" value="PRK00750.1-2"/>
    <property type="match status" value="1"/>
</dbReference>
<dbReference type="HAMAP" id="MF_00177">
    <property type="entry name" value="Lys_tRNA_synth_class1"/>
    <property type="match status" value="1"/>
</dbReference>